<organism evidence="1 2">
    <name type="scientific">Eumeta variegata</name>
    <name type="common">Bagworm moth</name>
    <name type="synonym">Eumeta japonica</name>
    <dbReference type="NCBI Taxonomy" id="151549"/>
    <lineage>
        <taxon>Eukaryota</taxon>
        <taxon>Metazoa</taxon>
        <taxon>Ecdysozoa</taxon>
        <taxon>Arthropoda</taxon>
        <taxon>Hexapoda</taxon>
        <taxon>Insecta</taxon>
        <taxon>Pterygota</taxon>
        <taxon>Neoptera</taxon>
        <taxon>Endopterygota</taxon>
        <taxon>Lepidoptera</taxon>
        <taxon>Glossata</taxon>
        <taxon>Ditrysia</taxon>
        <taxon>Tineoidea</taxon>
        <taxon>Psychidae</taxon>
        <taxon>Oiketicinae</taxon>
        <taxon>Eumeta</taxon>
    </lineage>
</organism>
<name>A0A4C1XIM4_EUMVA</name>
<dbReference type="EMBL" id="BGZK01000833">
    <property type="protein sequence ID" value="GBP62149.1"/>
    <property type="molecule type" value="Genomic_DNA"/>
</dbReference>
<dbReference type="AlphaFoldDB" id="A0A4C1XIM4"/>
<accession>A0A4C1XIM4</accession>
<reference evidence="1 2" key="1">
    <citation type="journal article" date="2019" name="Commun. Biol.">
        <title>The bagworm genome reveals a unique fibroin gene that provides high tensile strength.</title>
        <authorList>
            <person name="Kono N."/>
            <person name="Nakamura H."/>
            <person name="Ohtoshi R."/>
            <person name="Tomita M."/>
            <person name="Numata K."/>
            <person name="Arakawa K."/>
        </authorList>
    </citation>
    <scope>NUCLEOTIDE SEQUENCE [LARGE SCALE GENOMIC DNA]</scope>
</reference>
<proteinExistence type="predicted"/>
<protein>
    <submittedName>
        <fullName evidence="1">Uncharacterized protein</fullName>
    </submittedName>
</protein>
<gene>
    <name evidence="1" type="ORF">EVAR_40599_1</name>
</gene>
<evidence type="ECO:0000313" key="2">
    <source>
        <dbReference type="Proteomes" id="UP000299102"/>
    </source>
</evidence>
<keyword evidence="2" id="KW-1185">Reference proteome</keyword>
<dbReference type="Proteomes" id="UP000299102">
    <property type="component" value="Unassembled WGS sequence"/>
</dbReference>
<sequence length="102" mass="11177">MGTRARTHIRTCACVGARVCVYMIDFEISGEVSSLIILAAVQKWNGLMDNVPNIVAALLLHFVQQMKVPVAFLLFSAFINPIPPHQIAYSFSSGRRRIGGSS</sequence>
<evidence type="ECO:0000313" key="1">
    <source>
        <dbReference type="EMBL" id="GBP62149.1"/>
    </source>
</evidence>
<comment type="caution">
    <text evidence="1">The sequence shown here is derived from an EMBL/GenBank/DDBJ whole genome shotgun (WGS) entry which is preliminary data.</text>
</comment>